<feature type="signal peptide" evidence="1">
    <location>
        <begin position="1"/>
        <end position="18"/>
    </location>
</feature>
<dbReference type="KEGG" id="cbr:CBG_26831"/>
<reference evidence="2 3" key="2">
    <citation type="journal article" date="2011" name="PLoS Genet.">
        <title>Caenorhabditis briggsae recombinant inbred line genotypes reveal inter-strain incompatibility and the evolution of recombination.</title>
        <authorList>
            <person name="Ross J.A."/>
            <person name="Koboldt D.C."/>
            <person name="Staisch J.E."/>
            <person name="Chamberlin H.M."/>
            <person name="Gupta B.P."/>
            <person name="Miller R.D."/>
            <person name="Baird S.E."/>
            <person name="Haag E.S."/>
        </authorList>
    </citation>
    <scope>NUCLEOTIDE SEQUENCE [LARGE SCALE GENOMIC DNA]</scope>
    <source>
        <strain evidence="2 3">AF16</strain>
    </source>
</reference>
<evidence type="ECO:0000313" key="3">
    <source>
        <dbReference type="Proteomes" id="UP000008549"/>
    </source>
</evidence>
<reference evidence="2 3" key="1">
    <citation type="journal article" date="2003" name="PLoS Biol.">
        <title>The genome sequence of Caenorhabditis briggsae: a platform for comparative genomics.</title>
        <authorList>
            <person name="Stein L.D."/>
            <person name="Bao Z."/>
            <person name="Blasiar D."/>
            <person name="Blumenthal T."/>
            <person name="Brent M.R."/>
            <person name="Chen N."/>
            <person name="Chinwalla A."/>
            <person name="Clarke L."/>
            <person name="Clee C."/>
            <person name="Coghlan A."/>
            <person name="Coulson A."/>
            <person name="D'Eustachio P."/>
            <person name="Fitch D.H."/>
            <person name="Fulton L.A."/>
            <person name="Fulton R.E."/>
            <person name="Griffiths-Jones S."/>
            <person name="Harris T.W."/>
            <person name="Hillier L.W."/>
            <person name="Kamath R."/>
            <person name="Kuwabara P.E."/>
            <person name="Mardis E.R."/>
            <person name="Marra M.A."/>
            <person name="Miner T.L."/>
            <person name="Minx P."/>
            <person name="Mullikin J.C."/>
            <person name="Plumb R.W."/>
            <person name="Rogers J."/>
            <person name="Schein J.E."/>
            <person name="Sohrmann M."/>
            <person name="Spieth J."/>
            <person name="Stajich J.E."/>
            <person name="Wei C."/>
            <person name="Willey D."/>
            <person name="Wilson R.K."/>
            <person name="Durbin R."/>
            <person name="Waterston R.H."/>
        </authorList>
    </citation>
    <scope>NUCLEOTIDE SEQUENCE [LARGE SCALE GENOMIC DNA]</scope>
    <source>
        <strain evidence="2 3">AF16</strain>
    </source>
</reference>
<keyword evidence="1" id="KW-0732">Signal</keyword>
<dbReference type="Proteomes" id="UP000008549">
    <property type="component" value="Unassembled WGS sequence"/>
</dbReference>
<evidence type="ECO:0000256" key="1">
    <source>
        <dbReference type="SAM" id="SignalP"/>
    </source>
</evidence>
<dbReference type="InParanoid" id="B6IKE0"/>
<proteinExistence type="predicted"/>
<feature type="chain" id="PRO_5002846620" evidence="1">
    <location>
        <begin position="19"/>
        <end position="143"/>
    </location>
</feature>
<dbReference type="PANTHER" id="PTHR31897">
    <property type="entry name" value="PROTEIN CBG17011-RELATED"/>
    <property type="match status" value="1"/>
</dbReference>
<dbReference type="EMBL" id="HE601109">
    <property type="protein sequence ID" value="CAS00370.1"/>
    <property type="molecule type" value="Genomic_DNA"/>
</dbReference>
<dbReference type="CTD" id="68918296"/>
<evidence type="ECO:0000313" key="2">
    <source>
        <dbReference type="EMBL" id="CAS00370.1"/>
    </source>
</evidence>
<protein>
    <submittedName>
        <fullName evidence="2">Protein CBG26831</fullName>
    </submittedName>
</protein>
<name>B6IKE0_CAEBR</name>
<dbReference type="AlphaFoldDB" id="B6IKE0"/>
<dbReference type="HOGENOM" id="CLU_1807936_0_0_1"/>
<dbReference type="PANTHER" id="PTHR31897:SF5">
    <property type="entry name" value="DUF19 DOMAIN-CONTAINING PROTEIN"/>
    <property type="match status" value="1"/>
</dbReference>
<keyword evidence="3" id="KW-1185">Reference proteome</keyword>
<gene>
    <name evidence="2" type="ORF">CBG26831</name>
    <name evidence="2" type="ORF">CBG_26831</name>
</gene>
<accession>B6IKE0</accession>
<dbReference type="RefSeq" id="XP_045099929.1">
    <property type="nucleotide sequence ID" value="XM_045236770.1"/>
</dbReference>
<organism evidence="2 3">
    <name type="scientific">Caenorhabditis briggsae</name>
    <dbReference type="NCBI Taxonomy" id="6238"/>
    <lineage>
        <taxon>Eukaryota</taxon>
        <taxon>Metazoa</taxon>
        <taxon>Ecdysozoa</taxon>
        <taxon>Nematoda</taxon>
        <taxon>Chromadorea</taxon>
        <taxon>Rhabditida</taxon>
        <taxon>Rhabditina</taxon>
        <taxon>Rhabditomorpha</taxon>
        <taxon>Rhabditoidea</taxon>
        <taxon>Rhabditidae</taxon>
        <taxon>Peloderinae</taxon>
        <taxon>Caenorhabditis</taxon>
    </lineage>
</organism>
<dbReference type="GeneID" id="68918296"/>
<sequence length="143" mass="16881">MLVTSLLRICQIAAFTIAKCYRKYCKYTYEQYEYLNKLSEDIVNYNSDYPLAPKTLSEFDRCFDYILQYIDVDMYTCVRKIPQKSGTIDETAPTVKLTGFLRDKECMKLVMTEECQISSKTFEDGWETTRNQMKTLCKELINE</sequence>